<dbReference type="Proteomes" id="UP000694388">
    <property type="component" value="Unplaced"/>
</dbReference>
<reference evidence="1" key="1">
    <citation type="submission" date="2025-08" db="UniProtKB">
        <authorList>
            <consortium name="Ensembl"/>
        </authorList>
    </citation>
    <scope>IDENTIFICATION</scope>
</reference>
<dbReference type="SUPFAM" id="SSF102645">
    <property type="entry name" value="CoaB-like"/>
    <property type="match status" value="1"/>
</dbReference>
<proteinExistence type="predicted"/>
<keyword evidence="2" id="KW-1185">Reference proteome</keyword>
<dbReference type="InterPro" id="IPR035929">
    <property type="entry name" value="CoaB-like_sf"/>
</dbReference>
<dbReference type="Gene3D" id="3.40.50.10300">
    <property type="entry name" value="CoaB-like"/>
    <property type="match status" value="1"/>
</dbReference>
<organism evidence="1 2">
    <name type="scientific">Eptatretus burgeri</name>
    <name type="common">Inshore hagfish</name>
    <dbReference type="NCBI Taxonomy" id="7764"/>
    <lineage>
        <taxon>Eukaryota</taxon>
        <taxon>Metazoa</taxon>
        <taxon>Chordata</taxon>
        <taxon>Craniata</taxon>
        <taxon>Vertebrata</taxon>
        <taxon>Cyclostomata</taxon>
        <taxon>Myxini</taxon>
        <taxon>Myxiniformes</taxon>
        <taxon>Myxinidae</taxon>
        <taxon>Eptatretinae</taxon>
        <taxon>Eptatretus</taxon>
    </lineage>
</organism>
<dbReference type="GO" id="GO:0003824">
    <property type="term" value="F:catalytic activity"/>
    <property type="evidence" value="ECO:0007669"/>
    <property type="project" value="UniProtKB-ARBA"/>
</dbReference>
<dbReference type="GeneTree" id="ENSGT00950000182834"/>
<protein>
    <submittedName>
        <fullName evidence="1">Phosphopantothenoylcysteine synthetase</fullName>
    </submittedName>
</protein>
<dbReference type="GO" id="GO:0015937">
    <property type="term" value="P:coenzyme A biosynthetic process"/>
    <property type="evidence" value="ECO:0007669"/>
    <property type="project" value="UniProtKB-ARBA"/>
</dbReference>
<accession>A0A8C4QZA9</accession>
<sequence length="386" mass="43205">MEQAEDLLAGLPVPQSLDRTARAMRAFTKWHSLRGTRVALVTSGGTRTPLEACSVRFLDNFSSGLRGAASTEKFLSFGYAVIFLHRLDSLAPFSRHFAGLDLLDYVEFDEGGEKQQGNVKKKLSVGAGRLGLGSEEDGMDYIFTEELREWAAAEEIEKKTAICQELEVTEIGTAMTIRAERLPRLEWVLRKRREAHDRRSLLCVPFCTVYEYLHLLRAASLTLEPLGPSAILFLAAAVSDFHQLPDTMPQHKIHSLGKPLELILSPIPKLLSRLASAWVPTAFIVAFKLESKPEQLEIQAAAGLARLAPSLRRPVAVVANLLTERRKRLLVLETEVGRQKSTREEGVNVGPFERVWLELSENEKKASLEIEDKLVEFLINIHNTMQ</sequence>
<dbReference type="Ensembl" id="ENSEBUT00000022620.1">
    <property type="protein sequence ID" value="ENSEBUP00000022044.1"/>
    <property type="gene ID" value="ENSEBUG00000013595.1"/>
</dbReference>
<reference evidence="1" key="2">
    <citation type="submission" date="2025-09" db="UniProtKB">
        <authorList>
            <consortium name="Ensembl"/>
        </authorList>
    </citation>
    <scope>IDENTIFICATION</scope>
</reference>
<name>A0A8C4QZA9_EPTBU</name>
<evidence type="ECO:0000313" key="1">
    <source>
        <dbReference type="Ensembl" id="ENSEBUP00000022044.1"/>
    </source>
</evidence>
<dbReference type="AlphaFoldDB" id="A0A8C4QZA9"/>
<evidence type="ECO:0000313" key="2">
    <source>
        <dbReference type="Proteomes" id="UP000694388"/>
    </source>
</evidence>